<evidence type="ECO:0000256" key="11">
    <source>
        <dbReference type="PIRSR" id="PIRSR000485-3"/>
    </source>
</evidence>
<evidence type="ECO:0000256" key="4">
    <source>
        <dbReference type="ARBA" id="ARBA00022679"/>
    </source>
</evidence>
<comment type="similarity">
    <text evidence="2 7 8">In the C-terminal section; belongs to the purine/pyrimidine phosphoribosyltransferase family.</text>
</comment>
<keyword evidence="14" id="KW-1185">Reference proteome</keyword>
<dbReference type="PANTHER" id="PTHR11907">
    <property type="entry name" value="AMIDOPHOSPHORIBOSYLTRANSFERASE"/>
    <property type="match status" value="1"/>
</dbReference>
<feature type="binding site" evidence="7 11">
    <location>
        <position position="404"/>
    </location>
    <ligand>
        <name>[4Fe-4S] cluster</name>
        <dbReference type="ChEBI" id="CHEBI:49883"/>
    </ligand>
</feature>
<dbReference type="RefSeq" id="WP_100767590.1">
    <property type="nucleotide sequence ID" value="NZ_NPEA01000003.1"/>
</dbReference>
<organism evidence="13 14">
    <name type="scientific">Leptospira neocaledonica</name>
    <dbReference type="NCBI Taxonomy" id="2023192"/>
    <lineage>
        <taxon>Bacteria</taxon>
        <taxon>Pseudomonadati</taxon>
        <taxon>Spirochaetota</taxon>
        <taxon>Spirochaetia</taxon>
        <taxon>Leptospirales</taxon>
        <taxon>Leptospiraceae</taxon>
        <taxon>Leptospira</taxon>
    </lineage>
</organism>
<keyword evidence="7 10" id="KW-0460">Magnesium</keyword>
<dbReference type="OrthoDB" id="9801213at2"/>
<dbReference type="InterPro" id="IPR005854">
    <property type="entry name" value="PurF"/>
</dbReference>
<evidence type="ECO:0000256" key="6">
    <source>
        <dbReference type="ARBA" id="ARBA00022962"/>
    </source>
</evidence>
<dbReference type="EMBL" id="NPEA01000003">
    <property type="protein sequence ID" value="PJZ77870.1"/>
    <property type="molecule type" value="Genomic_DNA"/>
</dbReference>
<dbReference type="UniPathway" id="UPA00074">
    <property type="reaction ID" value="UER00124"/>
</dbReference>
<keyword evidence="7" id="KW-0004">4Fe-4S</keyword>
<reference evidence="13 14" key="1">
    <citation type="submission" date="2017-07" db="EMBL/GenBank/DDBJ databases">
        <title>Leptospira spp. isolated from tropical soils.</title>
        <authorList>
            <person name="Thibeaux R."/>
            <person name="Iraola G."/>
            <person name="Ferres I."/>
            <person name="Bierque E."/>
            <person name="Girault D."/>
            <person name="Soupe-Gilbert M.-E."/>
            <person name="Picardeau M."/>
            <person name="Goarant C."/>
        </authorList>
    </citation>
    <scope>NUCLEOTIDE SEQUENCE [LARGE SCALE GENOMIC DNA]</scope>
    <source>
        <strain evidence="13 14">ES4-C-A1</strain>
    </source>
</reference>
<evidence type="ECO:0000256" key="3">
    <source>
        <dbReference type="ARBA" id="ARBA00022676"/>
    </source>
</evidence>
<dbReference type="Gene3D" id="3.60.20.10">
    <property type="entry name" value="Glutamine Phosphoribosylpyrophosphate, subunit 1, domain 1"/>
    <property type="match status" value="1"/>
</dbReference>
<comment type="caution">
    <text evidence="13">The sequence shown here is derived from an EMBL/GenBank/DDBJ whole genome shotgun (WGS) entry which is preliminary data.</text>
</comment>
<feature type="binding site" evidence="7 10">
    <location>
        <position position="305"/>
    </location>
    <ligand>
        <name>Mg(2+)</name>
        <dbReference type="ChEBI" id="CHEBI:18420"/>
    </ligand>
</feature>
<dbReference type="Pfam" id="PF13537">
    <property type="entry name" value="GATase_7"/>
    <property type="match status" value="1"/>
</dbReference>
<dbReference type="SUPFAM" id="SSF56235">
    <property type="entry name" value="N-terminal nucleophile aminohydrolases (Ntn hydrolases)"/>
    <property type="match status" value="1"/>
</dbReference>
<dbReference type="NCBIfam" id="TIGR01134">
    <property type="entry name" value="purF"/>
    <property type="match status" value="1"/>
</dbReference>
<feature type="active site" description="Nucleophile" evidence="7 9">
    <location>
        <position position="23"/>
    </location>
</feature>
<feature type="binding site" evidence="7 11">
    <location>
        <position position="459"/>
    </location>
    <ligand>
        <name>[4Fe-4S] cluster</name>
        <dbReference type="ChEBI" id="CHEBI:49883"/>
    </ligand>
</feature>
<keyword evidence="7 11" id="KW-0411">Iron-sulfur</keyword>
<feature type="binding site" evidence="7 11">
    <location>
        <position position="456"/>
    </location>
    <ligand>
        <name>[4Fe-4S] cluster</name>
        <dbReference type="ChEBI" id="CHEBI:49883"/>
    </ligand>
</feature>
<keyword evidence="7 10" id="KW-0479">Metal-binding</keyword>
<accession>A0A2N0A0N5</accession>
<evidence type="ECO:0000256" key="5">
    <source>
        <dbReference type="ARBA" id="ARBA00022755"/>
    </source>
</evidence>
<dbReference type="GO" id="GO:0000287">
    <property type="term" value="F:magnesium ion binding"/>
    <property type="evidence" value="ECO:0007669"/>
    <property type="project" value="UniProtKB-UniRule"/>
</dbReference>
<dbReference type="EC" id="2.4.2.14" evidence="7"/>
<dbReference type="InterPro" id="IPR029055">
    <property type="entry name" value="Ntn_hydrolases_N"/>
</dbReference>
<sequence>MSSIPNTSSLRTLVRDDKPKEECAIFGIFNSPEAANFTYLGLYSMQHRGQESSGIVSSDGEHLYRYAGMGLVANIFTEGKIRELTGTAAIGHNRYSTTGASFLRNAQPLRVESHLGPIALAHNGNLVNSWEVRSQLEKEGSIFQTTIDSEVIVHLMARSGETDLLSALSSALKKVRGAYSLVVLTKNQLIAVRDPNGFRPLVMGRRDDGSIVFASETCAFDITDTTYERDVEPGEMIVVDRTGTRSFYPFPPAKPALCIFEYIYFARPDSNIFGESVYKVRKALGNQLAQELPVEADVVIPVPDSANIAALGYSEASGIPFQSGLIRSHYVGRTFIEPDQKIRDFGAKIKYNVVKNVVDGKRVVIVDDSIMRGTTSRKIIKMIRNAGATEIHLRVSAPPTVSPCYYGIDIPTHKELIAATHTIEEIRKYLRVDSIAYLSVDSMHKAVSEHRGGGFCNACFTSDYPVEFQSDMGNQKSLFKEYEVEERV</sequence>
<dbReference type="CDD" id="cd00715">
    <property type="entry name" value="GPATase_N"/>
    <property type="match status" value="1"/>
</dbReference>
<dbReference type="HAMAP" id="MF_01931">
    <property type="entry name" value="PurF"/>
    <property type="match status" value="1"/>
</dbReference>
<feature type="binding site" evidence="7 11">
    <location>
        <position position="258"/>
    </location>
    <ligand>
        <name>[4Fe-4S] cluster</name>
        <dbReference type="ChEBI" id="CHEBI:49883"/>
    </ligand>
</feature>
<evidence type="ECO:0000313" key="13">
    <source>
        <dbReference type="EMBL" id="PJZ77870.1"/>
    </source>
</evidence>
<dbReference type="Pfam" id="PF00156">
    <property type="entry name" value="Pribosyltran"/>
    <property type="match status" value="1"/>
</dbReference>
<feature type="binding site" evidence="7 10">
    <location>
        <position position="367"/>
    </location>
    <ligand>
        <name>Mg(2+)</name>
        <dbReference type="ChEBI" id="CHEBI:18420"/>
    </ligand>
</feature>
<keyword evidence="6 7" id="KW-0315">Glutamine amidotransferase</keyword>
<evidence type="ECO:0000259" key="12">
    <source>
        <dbReference type="PROSITE" id="PS51278"/>
    </source>
</evidence>
<keyword evidence="5 7" id="KW-0658">Purine biosynthesis</keyword>
<dbReference type="InterPro" id="IPR035584">
    <property type="entry name" value="PurF_N"/>
</dbReference>
<comment type="function">
    <text evidence="7">Catalyzes the formation of phosphoribosylamine from phosphoribosylpyrophosphate (PRPP) and glutamine.</text>
</comment>
<gene>
    <name evidence="7" type="primary">purF</name>
    <name evidence="13" type="ORF">CH365_05425</name>
</gene>
<evidence type="ECO:0000256" key="9">
    <source>
        <dbReference type="PIRSR" id="PIRSR000485-1"/>
    </source>
</evidence>
<name>A0A2N0A0N5_9LEPT</name>
<dbReference type="GO" id="GO:0004044">
    <property type="term" value="F:amidophosphoribosyltransferase activity"/>
    <property type="evidence" value="ECO:0007669"/>
    <property type="project" value="UniProtKB-UniRule"/>
</dbReference>
<protein>
    <recommendedName>
        <fullName evidence="7">Amidophosphoribosyltransferase</fullName>
        <shortName evidence="7">ATase</shortName>
        <ecNumber evidence="7">2.4.2.14</ecNumber>
    </recommendedName>
    <alternativeName>
        <fullName evidence="7">Glutamine phosphoribosylpyrophosphate amidotransferase</fullName>
        <shortName evidence="7">GPATase</shortName>
    </alternativeName>
</protein>
<feature type="domain" description="Glutamine amidotransferase type-2" evidence="12">
    <location>
        <begin position="23"/>
        <end position="242"/>
    </location>
</feature>
<dbReference type="InterPro" id="IPR029057">
    <property type="entry name" value="PRTase-like"/>
</dbReference>
<dbReference type="AlphaFoldDB" id="A0A2N0A0N5"/>
<comment type="cofactor">
    <cofactor evidence="7 11">
        <name>[4Fe-4S] cluster</name>
        <dbReference type="ChEBI" id="CHEBI:49883"/>
    </cofactor>
    <text evidence="7 11">Binds 1 [4Fe-4S] cluster per subunit.</text>
</comment>
<proteinExistence type="inferred from homology"/>
<evidence type="ECO:0000256" key="1">
    <source>
        <dbReference type="ARBA" id="ARBA00005209"/>
    </source>
</evidence>
<feature type="binding site" evidence="7 10">
    <location>
        <position position="368"/>
    </location>
    <ligand>
        <name>Mg(2+)</name>
        <dbReference type="ChEBI" id="CHEBI:18420"/>
    </ligand>
</feature>
<evidence type="ECO:0000256" key="2">
    <source>
        <dbReference type="ARBA" id="ARBA00010138"/>
    </source>
</evidence>
<dbReference type="CDD" id="cd06223">
    <property type="entry name" value="PRTases_typeI"/>
    <property type="match status" value="1"/>
</dbReference>
<dbReference type="GO" id="GO:0051539">
    <property type="term" value="F:4 iron, 4 sulfur cluster binding"/>
    <property type="evidence" value="ECO:0007669"/>
    <property type="project" value="UniProtKB-KW"/>
</dbReference>
<evidence type="ECO:0000256" key="10">
    <source>
        <dbReference type="PIRSR" id="PIRSR000485-2"/>
    </source>
</evidence>
<evidence type="ECO:0000256" key="7">
    <source>
        <dbReference type="HAMAP-Rule" id="MF_01931"/>
    </source>
</evidence>
<evidence type="ECO:0000313" key="14">
    <source>
        <dbReference type="Proteomes" id="UP000231843"/>
    </source>
</evidence>
<keyword evidence="4 7" id="KW-0808">Transferase</keyword>
<comment type="catalytic activity">
    <reaction evidence="7 8">
        <text>5-phospho-beta-D-ribosylamine + L-glutamate + diphosphate = 5-phospho-alpha-D-ribose 1-diphosphate + L-glutamine + H2O</text>
        <dbReference type="Rhea" id="RHEA:14905"/>
        <dbReference type="ChEBI" id="CHEBI:15377"/>
        <dbReference type="ChEBI" id="CHEBI:29985"/>
        <dbReference type="ChEBI" id="CHEBI:33019"/>
        <dbReference type="ChEBI" id="CHEBI:58017"/>
        <dbReference type="ChEBI" id="CHEBI:58359"/>
        <dbReference type="ChEBI" id="CHEBI:58681"/>
        <dbReference type="EC" id="2.4.2.14"/>
    </reaction>
</comment>
<dbReference type="GO" id="GO:0006189">
    <property type="term" value="P:'de novo' IMP biosynthetic process"/>
    <property type="evidence" value="ECO:0007669"/>
    <property type="project" value="UniProtKB-UniRule"/>
</dbReference>
<dbReference type="Proteomes" id="UP000231843">
    <property type="component" value="Unassembled WGS sequence"/>
</dbReference>
<dbReference type="Gene3D" id="3.40.50.2020">
    <property type="match status" value="1"/>
</dbReference>
<keyword evidence="7 11" id="KW-0408">Iron</keyword>
<comment type="cofactor">
    <cofactor evidence="7 10">
        <name>Mg(2+)</name>
        <dbReference type="ChEBI" id="CHEBI:18420"/>
    </cofactor>
    <text evidence="7 10">Binds 1 Mg(2+) ion per subunit.</text>
</comment>
<dbReference type="PROSITE" id="PS51278">
    <property type="entry name" value="GATASE_TYPE_2"/>
    <property type="match status" value="1"/>
</dbReference>
<keyword evidence="3 7" id="KW-0328">Glycosyltransferase</keyword>
<comment type="pathway">
    <text evidence="1 7 8">Purine metabolism; IMP biosynthesis via de novo pathway; N(1)-(5-phospho-D-ribosyl)glycinamide from 5-phospho-alpha-D-ribose 1-diphosphate: step 1/2.</text>
</comment>
<dbReference type="InterPro" id="IPR000836">
    <property type="entry name" value="PRTase_dom"/>
</dbReference>
<dbReference type="GO" id="GO:0009113">
    <property type="term" value="P:purine nucleobase biosynthetic process"/>
    <property type="evidence" value="ECO:0007669"/>
    <property type="project" value="UniProtKB-UniRule"/>
</dbReference>
<dbReference type="InterPro" id="IPR017932">
    <property type="entry name" value="GATase_2_dom"/>
</dbReference>
<evidence type="ECO:0000256" key="8">
    <source>
        <dbReference type="PIRNR" id="PIRNR000485"/>
    </source>
</evidence>
<dbReference type="PIRSF" id="PIRSF000485">
    <property type="entry name" value="Amd_phspho_trans"/>
    <property type="match status" value="1"/>
</dbReference>
<dbReference type="SUPFAM" id="SSF53271">
    <property type="entry name" value="PRTase-like"/>
    <property type="match status" value="1"/>
</dbReference>